<evidence type="ECO:0000313" key="1">
    <source>
        <dbReference type="EMBL" id="KKN18461.1"/>
    </source>
</evidence>
<comment type="caution">
    <text evidence="1">The sequence shown here is derived from an EMBL/GenBank/DDBJ whole genome shotgun (WGS) entry which is preliminary data.</text>
</comment>
<dbReference type="AlphaFoldDB" id="A0A0F9QZA9"/>
<gene>
    <name evidence="1" type="ORF">LCGC14_0955460</name>
</gene>
<reference evidence="1" key="1">
    <citation type="journal article" date="2015" name="Nature">
        <title>Complex archaea that bridge the gap between prokaryotes and eukaryotes.</title>
        <authorList>
            <person name="Spang A."/>
            <person name="Saw J.H."/>
            <person name="Jorgensen S.L."/>
            <person name="Zaremba-Niedzwiedzka K."/>
            <person name="Martijn J."/>
            <person name="Lind A.E."/>
            <person name="van Eijk R."/>
            <person name="Schleper C."/>
            <person name="Guy L."/>
            <person name="Ettema T.J."/>
        </authorList>
    </citation>
    <scope>NUCLEOTIDE SEQUENCE</scope>
</reference>
<name>A0A0F9QZA9_9ZZZZ</name>
<dbReference type="EMBL" id="LAZR01003424">
    <property type="protein sequence ID" value="KKN18461.1"/>
    <property type="molecule type" value="Genomic_DNA"/>
</dbReference>
<proteinExistence type="predicted"/>
<organism evidence="1">
    <name type="scientific">marine sediment metagenome</name>
    <dbReference type="NCBI Taxonomy" id="412755"/>
    <lineage>
        <taxon>unclassified sequences</taxon>
        <taxon>metagenomes</taxon>
        <taxon>ecological metagenomes</taxon>
    </lineage>
</organism>
<accession>A0A0F9QZA9</accession>
<protein>
    <submittedName>
        <fullName evidence="1">Uncharacterized protein</fullName>
    </submittedName>
</protein>
<sequence length="147" mass="17089">MDYLEIVKAFLLGNWEWFLGAAAIPVIKMALDFIAGKMNTGDKLEDLFDRVESWWIRVHKEKITPAGNAVFENLGILITSFWQKRIPLLRWVYEKYLEPTFLVIVGLLFRLLSRVCIDIGGSFVSWFRHLEKGAKSDNHEFKKLNGK</sequence>